<evidence type="ECO:0000313" key="3">
    <source>
        <dbReference type="EMBL" id="MBC3803864.1"/>
    </source>
</evidence>
<keyword evidence="4" id="KW-1185">Reference proteome</keyword>
<gene>
    <name evidence="3" type="ORF">GH808_05365</name>
</gene>
<feature type="region of interest" description="Disordered" evidence="1">
    <location>
        <begin position="60"/>
        <end position="84"/>
    </location>
</feature>
<feature type="transmembrane region" description="Helical" evidence="2">
    <location>
        <begin position="6"/>
        <end position="25"/>
    </location>
</feature>
<keyword evidence="2" id="KW-0812">Transmembrane</keyword>
<protein>
    <submittedName>
        <fullName evidence="3">Uncharacterized protein</fullName>
    </submittedName>
</protein>
<keyword evidence="2" id="KW-0472">Membrane</keyword>
<organism evidence="3 4">
    <name type="scientific">Acetobacterium fimetarium</name>
    <dbReference type="NCBI Taxonomy" id="52691"/>
    <lineage>
        <taxon>Bacteria</taxon>
        <taxon>Bacillati</taxon>
        <taxon>Bacillota</taxon>
        <taxon>Clostridia</taxon>
        <taxon>Eubacteriales</taxon>
        <taxon>Eubacteriaceae</taxon>
        <taxon>Acetobacterium</taxon>
    </lineage>
</organism>
<dbReference type="Proteomes" id="UP000603234">
    <property type="component" value="Unassembled WGS sequence"/>
</dbReference>
<dbReference type="RefSeq" id="WP_186841752.1">
    <property type="nucleotide sequence ID" value="NZ_WJBC01000005.1"/>
</dbReference>
<proteinExistence type="predicted"/>
<name>A0ABR6WUH5_9FIRM</name>
<keyword evidence="2" id="KW-1133">Transmembrane helix</keyword>
<evidence type="ECO:0000256" key="2">
    <source>
        <dbReference type="SAM" id="Phobius"/>
    </source>
</evidence>
<comment type="caution">
    <text evidence="3">The sequence shown here is derived from an EMBL/GenBank/DDBJ whole genome shotgun (WGS) entry which is preliminary data.</text>
</comment>
<dbReference type="EMBL" id="WJBC01000005">
    <property type="protein sequence ID" value="MBC3803864.1"/>
    <property type="molecule type" value="Genomic_DNA"/>
</dbReference>
<sequence length="84" mass="9759">MSNLMMFVIIVAIVVPGFFIVNRMAKTLYSENSNLNKKSKKRYGVQRFEEGLQKVNEKFQEEAAENDKSDEVDLEKEDQKALKQ</sequence>
<evidence type="ECO:0000256" key="1">
    <source>
        <dbReference type="SAM" id="MobiDB-lite"/>
    </source>
</evidence>
<accession>A0ABR6WUH5</accession>
<reference evidence="3 4" key="1">
    <citation type="journal article" date="2020" name="mSystems">
        <title>Defining Genomic and Predicted Metabolic Features of the Acetobacterium Genus.</title>
        <authorList>
            <person name="Ross D.E."/>
            <person name="Marshall C.W."/>
            <person name="Gulliver D."/>
            <person name="May H.D."/>
            <person name="Norman R.S."/>
        </authorList>
    </citation>
    <scope>NUCLEOTIDE SEQUENCE [LARGE SCALE GENOMIC DNA]</scope>
    <source>
        <strain evidence="3 4">DSM 8238</strain>
    </source>
</reference>
<evidence type="ECO:0000313" key="4">
    <source>
        <dbReference type="Proteomes" id="UP000603234"/>
    </source>
</evidence>